<dbReference type="InterPro" id="IPR008979">
    <property type="entry name" value="Galactose-bd-like_sf"/>
</dbReference>
<reference evidence="1 2" key="1">
    <citation type="submission" date="2020-08" db="EMBL/GenBank/DDBJ databases">
        <authorList>
            <person name="Hejnol A."/>
        </authorList>
    </citation>
    <scope>NUCLEOTIDE SEQUENCE [LARGE SCALE GENOMIC DNA]</scope>
</reference>
<protein>
    <submittedName>
        <fullName evidence="1">DgyrCDS3216</fullName>
    </submittedName>
</protein>
<dbReference type="Gene3D" id="2.60.120.260">
    <property type="entry name" value="Galactose-binding domain-like"/>
    <property type="match status" value="1"/>
</dbReference>
<sequence>MLSFKTCYKFIKISTFLLSCECFIEEKDNIARSRPAYQFTTQSDQHLAKYAVSSDNNLSNYAEDRKSVGWLTIDLGGYYSITEICFWNSQPSGFLRNFQVFAEIHLLDEEELCFSYPDEVVSNPIRSKSSYICRSCNCKGSFLRLKKLHSDYFALTDMTVRGTYVKQSDDMLYNLTTSLIHFGKEKAVKPLVLSDGLFNTHVFKDKELNSEPFLRIDMTKSYDIKTVLFDNMAYDDPDILKMYVYLRYFPETINYPADEILGYVDLPYKNYFTTHVVKSLNYKTGRYLLFKTTCTPGKNNFLQISNVYIYCKTVSIGNEMKWKPTLKNDMITSIDLAGNAISKTIHNGNFIKSSESINLKSNDMLKINIEPTLINYYCIKAPIDSLISNCDTMRLSKITIPQSILNNNIGIGITGVNVKINDIYVIGNGMVNSFNCEQSGIGYSKGKVQKVYLFTCKTKVKSIDIMIFNPSIVLKGYLVF</sequence>
<evidence type="ECO:0000313" key="2">
    <source>
        <dbReference type="Proteomes" id="UP000549394"/>
    </source>
</evidence>
<evidence type="ECO:0000313" key="1">
    <source>
        <dbReference type="EMBL" id="CAD5114067.1"/>
    </source>
</evidence>
<gene>
    <name evidence="1" type="ORF">DGYR_LOCUS2958</name>
</gene>
<dbReference type="Proteomes" id="UP000549394">
    <property type="component" value="Unassembled WGS sequence"/>
</dbReference>
<organism evidence="1 2">
    <name type="scientific">Dimorphilus gyrociliatus</name>
    <dbReference type="NCBI Taxonomy" id="2664684"/>
    <lineage>
        <taxon>Eukaryota</taxon>
        <taxon>Metazoa</taxon>
        <taxon>Spiralia</taxon>
        <taxon>Lophotrochozoa</taxon>
        <taxon>Annelida</taxon>
        <taxon>Polychaeta</taxon>
        <taxon>Polychaeta incertae sedis</taxon>
        <taxon>Dinophilidae</taxon>
        <taxon>Dimorphilus</taxon>
    </lineage>
</organism>
<proteinExistence type="predicted"/>
<dbReference type="EMBL" id="CAJFCJ010000005">
    <property type="protein sequence ID" value="CAD5114067.1"/>
    <property type="molecule type" value="Genomic_DNA"/>
</dbReference>
<accession>A0A7I8VFA8</accession>
<dbReference type="SUPFAM" id="SSF49785">
    <property type="entry name" value="Galactose-binding domain-like"/>
    <property type="match status" value="1"/>
</dbReference>
<comment type="caution">
    <text evidence="1">The sequence shown here is derived from an EMBL/GenBank/DDBJ whole genome shotgun (WGS) entry which is preliminary data.</text>
</comment>
<keyword evidence="2" id="KW-1185">Reference proteome</keyword>
<name>A0A7I8VFA8_9ANNE</name>
<dbReference type="AlphaFoldDB" id="A0A7I8VFA8"/>